<dbReference type="PROSITE" id="PS51186">
    <property type="entry name" value="GNAT"/>
    <property type="match status" value="1"/>
</dbReference>
<dbReference type="OrthoDB" id="5243635at2"/>
<dbReference type="AlphaFoldDB" id="A0A4V3RIV3"/>
<protein>
    <submittedName>
        <fullName evidence="2">GNAT family N-acetyltransferase</fullName>
    </submittedName>
</protein>
<organism evidence="2 3">
    <name type="scientific">Microbacterium laevaniformans</name>
    <dbReference type="NCBI Taxonomy" id="36807"/>
    <lineage>
        <taxon>Bacteria</taxon>
        <taxon>Bacillati</taxon>
        <taxon>Actinomycetota</taxon>
        <taxon>Actinomycetes</taxon>
        <taxon>Micrococcales</taxon>
        <taxon>Microbacteriaceae</taxon>
        <taxon>Microbacterium</taxon>
    </lineage>
</organism>
<evidence type="ECO:0000259" key="1">
    <source>
        <dbReference type="PROSITE" id="PS51186"/>
    </source>
</evidence>
<dbReference type="EMBL" id="SRYO01000013">
    <property type="protein sequence ID" value="TGY33510.1"/>
    <property type="molecule type" value="Genomic_DNA"/>
</dbReference>
<feature type="domain" description="N-acetyltransferase" evidence="1">
    <location>
        <begin position="9"/>
        <end position="168"/>
    </location>
</feature>
<dbReference type="Gene3D" id="3.40.630.30">
    <property type="match status" value="1"/>
</dbReference>
<dbReference type="SUPFAM" id="SSF55729">
    <property type="entry name" value="Acyl-CoA N-acyltransferases (Nat)"/>
    <property type="match status" value="1"/>
</dbReference>
<evidence type="ECO:0000313" key="2">
    <source>
        <dbReference type="EMBL" id="TGY33510.1"/>
    </source>
</evidence>
<gene>
    <name evidence="2" type="ORF">E5344_14335</name>
</gene>
<dbReference type="GO" id="GO:0016747">
    <property type="term" value="F:acyltransferase activity, transferring groups other than amino-acyl groups"/>
    <property type="evidence" value="ECO:0007669"/>
    <property type="project" value="InterPro"/>
</dbReference>
<dbReference type="InterPro" id="IPR016181">
    <property type="entry name" value="Acyl_CoA_acyltransferase"/>
</dbReference>
<name>A0A4V3RIV3_9MICO</name>
<reference evidence="2 3" key="1">
    <citation type="submission" date="2019-04" db="EMBL/GenBank/DDBJ databases">
        <title>Microbes associate with the intestines of laboratory mice.</title>
        <authorList>
            <person name="Navarre W."/>
            <person name="Wong E."/>
            <person name="Huang K."/>
            <person name="Tropini C."/>
            <person name="Ng K."/>
            <person name="Yu B."/>
        </authorList>
    </citation>
    <scope>NUCLEOTIDE SEQUENCE [LARGE SCALE GENOMIC DNA]</scope>
    <source>
        <strain evidence="2 3">NM46_B2-13</strain>
    </source>
</reference>
<dbReference type="InterPro" id="IPR000182">
    <property type="entry name" value="GNAT_dom"/>
</dbReference>
<proteinExistence type="predicted"/>
<comment type="caution">
    <text evidence="2">The sequence shown here is derived from an EMBL/GenBank/DDBJ whole genome shotgun (WGS) entry which is preliminary data.</text>
</comment>
<sequence>MDASSSADVEIRLARPQEVPAICAFGADVLPAHYGPLIGAAAAAELVADWWNPEVTSRGVAAGAVWVAVDADGALVGVGELGSAGGEPVVYRLYVAPGRRGRGFGVRLLDAMIATLPEGTPRVLIEHVAANRRAGAFYQREGFVIDRIDVVDPAARDRDVVWRARPLSV</sequence>
<keyword evidence="2" id="KW-0808">Transferase</keyword>
<dbReference type="Proteomes" id="UP000309893">
    <property type="component" value="Unassembled WGS sequence"/>
</dbReference>
<accession>A0A4V3RIV3</accession>
<dbReference type="Pfam" id="PF13508">
    <property type="entry name" value="Acetyltransf_7"/>
    <property type="match status" value="1"/>
</dbReference>
<evidence type="ECO:0000313" key="3">
    <source>
        <dbReference type="Proteomes" id="UP000309893"/>
    </source>
</evidence>